<feature type="domain" description="FAD dependent oxidoreductase" evidence="1">
    <location>
        <begin position="51"/>
        <end position="449"/>
    </location>
</feature>
<dbReference type="Proteomes" id="UP000777438">
    <property type="component" value="Unassembled WGS sequence"/>
</dbReference>
<protein>
    <submittedName>
        <fullName evidence="2">FAD dependent oxidoreductase-domain-containing protein</fullName>
    </submittedName>
</protein>
<dbReference type="EMBL" id="JAGPYM010000014">
    <property type="protein sequence ID" value="KAH6887435.1"/>
    <property type="molecule type" value="Genomic_DNA"/>
</dbReference>
<organism evidence="2 3">
    <name type="scientific">Thelonectria olida</name>
    <dbReference type="NCBI Taxonomy" id="1576542"/>
    <lineage>
        <taxon>Eukaryota</taxon>
        <taxon>Fungi</taxon>
        <taxon>Dikarya</taxon>
        <taxon>Ascomycota</taxon>
        <taxon>Pezizomycotina</taxon>
        <taxon>Sordariomycetes</taxon>
        <taxon>Hypocreomycetidae</taxon>
        <taxon>Hypocreales</taxon>
        <taxon>Nectriaceae</taxon>
        <taxon>Thelonectria</taxon>
    </lineage>
</organism>
<accession>A0A9P8W2D7</accession>
<dbReference type="PANTHER" id="PTHR13847">
    <property type="entry name" value="SARCOSINE DEHYDROGENASE-RELATED"/>
    <property type="match status" value="1"/>
</dbReference>
<proteinExistence type="predicted"/>
<dbReference type="InterPro" id="IPR036188">
    <property type="entry name" value="FAD/NAD-bd_sf"/>
</dbReference>
<evidence type="ECO:0000313" key="2">
    <source>
        <dbReference type="EMBL" id="KAH6887435.1"/>
    </source>
</evidence>
<keyword evidence="3" id="KW-1185">Reference proteome</keyword>
<dbReference type="GO" id="GO:0005737">
    <property type="term" value="C:cytoplasm"/>
    <property type="evidence" value="ECO:0007669"/>
    <property type="project" value="TreeGrafter"/>
</dbReference>
<dbReference type="AlphaFoldDB" id="A0A9P8W2D7"/>
<dbReference type="PANTHER" id="PTHR13847:SF213">
    <property type="entry name" value="DEPENDENT OXIDOREDUCTASE, PUTATIVE-RELATED"/>
    <property type="match status" value="1"/>
</dbReference>
<gene>
    <name evidence="2" type="ORF">B0T10DRAFT_460881</name>
</gene>
<evidence type="ECO:0000259" key="1">
    <source>
        <dbReference type="Pfam" id="PF01266"/>
    </source>
</evidence>
<comment type="caution">
    <text evidence="2">The sequence shown here is derived from an EMBL/GenBank/DDBJ whole genome shotgun (WGS) entry which is preliminary data.</text>
</comment>
<dbReference type="Gene3D" id="3.30.9.10">
    <property type="entry name" value="D-Amino Acid Oxidase, subunit A, domain 2"/>
    <property type="match status" value="1"/>
</dbReference>
<dbReference type="OrthoDB" id="429143at2759"/>
<dbReference type="InterPro" id="IPR006076">
    <property type="entry name" value="FAD-dep_OxRdtase"/>
</dbReference>
<reference evidence="2 3" key="1">
    <citation type="journal article" date="2021" name="Nat. Commun.">
        <title>Genetic determinants of endophytism in the Arabidopsis root mycobiome.</title>
        <authorList>
            <person name="Mesny F."/>
            <person name="Miyauchi S."/>
            <person name="Thiergart T."/>
            <person name="Pickel B."/>
            <person name="Atanasova L."/>
            <person name="Karlsson M."/>
            <person name="Huettel B."/>
            <person name="Barry K.W."/>
            <person name="Haridas S."/>
            <person name="Chen C."/>
            <person name="Bauer D."/>
            <person name="Andreopoulos W."/>
            <person name="Pangilinan J."/>
            <person name="LaButti K."/>
            <person name="Riley R."/>
            <person name="Lipzen A."/>
            <person name="Clum A."/>
            <person name="Drula E."/>
            <person name="Henrissat B."/>
            <person name="Kohler A."/>
            <person name="Grigoriev I.V."/>
            <person name="Martin F.M."/>
            <person name="Hacquard S."/>
        </authorList>
    </citation>
    <scope>NUCLEOTIDE SEQUENCE [LARGE SCALE GENOMIC DNA]</scope>
    <source>
        <strain evidence="2 3">MPI-CAGE-CH-0241</strain>
    </source>
</reference>
<name>A0A9P8W2D7_9HYPO</name>
<dbReference type="Pfam" id="PF01266">
    <property type="entry name" value="DAO"/>
    <property type="match status" value="1"/>
</dbReference>
<dbReference type="SUPFAM" id="SSF51905">
    <property type="entry name" value="FAD/NAD(P)-binding domain"/>
    <property type="match status" value="1"/>
</dbReference>
<dbReference type="Gene3D" id="3.50.50.60">
    <property type="entry name" value="FAD/NAD(P)-binding domain"/>
    <property type="match status" value="1"/>
</dbReference>
<sequence>MANSGFINDVKRHISVPPGLPRERPTVAAWQEPPHPTIANAQSPTLPTKTDVVIIGSGITGCSVAHTLLKHPSASNLRITMLEARTAVSGATGRNGGHLVSDNDSLFSALVNTVGLERAIETVHFSEANIRRLKDLIAQLPDADREAVEFRTVTTTTGFEDRHSFKDAVKTMKELTDAVPNGDLKYQVASAPEASDKFHYRDAAGVVEQHGVAALWPYRLMTAILAQLLQQHGDRFTLETNTPVLSMDHSPESPSAHPYAILTRRGSIRAKQIFHCTNGFSARLIPNLVGKLYPLKGTMSTQKMGPFFPQLGDSISWAHVSKGSYDEKTGYIQLGLYYAQQNARTGVMFLGGEAQKLSNLLSDDDSFVADEARSSLCAAAPMIWKDAAPVQPLKVWSGIMGFTSDGLPLVGNLSRSLTNRSGDGEWMAAGFNGHGMDKCWLSGEAIARMALGEKEVPGFPKAYILDEERFQALTPDMAAETLMEHIMLSGNAEPKSHL</sequence>
<evidence type="ECO:0000313" key="3">
    <source>
        <dbReference type="Proteomes" id="UP000777438"/>
    </source>
</evidence>